<dbReference type="PANTHER" id="PTHR14207">
    <property type="entry name" value="STEROL ISOMERASE"/>
    <property type="match status" value="1"/>
</dbReference>
<name>A0ABM1EXK2_PRICU</name>
<dbReference type="PANTHER" id="PTHR14207:SF0">
    <property type="entry name" value="3-BETA-HYDROXYSTEROID-DELTA(8),DELTA(7)-ISOMERASE"/>
    <property type="match status" value="1"/>
</dbReference>
<evidence type="ECO:0000256" key="11">
    <source>
        <dbReference type="ARBA" id="ARBA00023221"/>
    </source>
</evidence>
<comment type="subcellular location">
    <subcellularLocation>
        <location evidence="1">Membrane</location>
        <topology evidence="1">Multi-pass membrane protein</topology>
    </subcellularLocation>
</comment>
<keyword evidence="11" id="KW-0753">Steroid metabolism</keyword>
<dbReference type="RefSeq" id="XP_014676923.1">
    <property type="nucleotide sequence ID" value="XM_014821437.1"/>
</dbReference>
<evidence type="ECO:0000256" key="6">
    <source>
        <dbReference type="ARBA" id="ARBA00022989"/>
    </source>
</evidence>
<proteinExistence type="inferred from homology"/>
<evidence type="ECO:0000256" key="2">
    <source>
        <dbReference type="ARBA" id="ARBA00008337"/>
    </source>
</evidence>
<evidence type="ECO:0000313" key="17">
    <source>
        <dbReference type="RefSeq" id="XP_014676917.1"/>
    </source>
</evidence>
<dbReference type="RefSeq" id="XP_014676921.1">
    <property type="nucleotide sequence ID" value="XM_014821435.1"/>
</dbReference>
<evidence type="ECO:0000256" key="14">
    <source>
        <dbReference type="SAM" id="Phobius"/>
    </source>
</evidence>
<protein>
    <submittedName>
        <fullName evidence="17 18">3-beta-hydroxysteroid-Delta(8), Delta(7)-isomerase-like</fullName>
    </submittedName>
</protein>
<gene>
    <name evidence="17 18 19 20 21 22 23" type="primary">LOC106816806</name>
</gene>
<accession>A0ABM1EXK2</accession>
<dbReference type="GeneID" id="106816806"/>
<dbReference type="RefSeq" id="XP_014676918.1">
    <property type="nucleotide sequence ID" value="XM_014821432.1"/>
</dbReference>
<feature type="transmembrane region" description="Helical" evidence="14">
    <location>
        <begin position="107"/>
        <end position="133"/>
    </location>
</feature>
<dbReference type="RefSeq" id="XP_014676920.1">
    <property type="nucleotide sequence ID" value="XM_014821434.1"/>
</dbReference>
<keyword evidence="3" id="KW-0444">Lipid biosynthesis</keyword>
<evidence type="ECO:0000256" key="9">
    <source>
        <dbReference type="ARBA" id="ARBA00023136"/>
    </source>
</evidence>
<dbReference type="InterPro" id="IPR007905">
    <property type="entry name" value="EBP"/>
</dbReference>
<organism evidence="16 23">
    <name type="scientific">Priapulus caudatus</name>
    <name type="common">Priapulid worm</name>
    <dbReference type="NCBI Taxonomy" id="37621"/>
    <lineage>
        <taxon>Eukaryota</taxon>
        <taxon>Metazoa</taxon>
        <taxon>Ecdysozoa</taxon>
        <taxon>Scalidophora</taxon>
        <taxon>Priapulida</taxon>
        <taxon>Priapulimorpha</taxon>
        <taxon>Priapulimorphida</taxon>
        <taxon>Priapulidae</taxon>
        <taxon>Priapulus</taxon>
    </lineage>
</organism>
<dbReference type="Pfam" id="PF05241">
    <property type="entry name" value="EBP"/>
    <property type="match status" value="1"/>
</dbReference>
<evidence type="ECO:0000256" key="1">
    <source>
        <dbReference type="ARBA" id="ARBA00004141"/>
    </source>
</evidence>
<evidence type="ECO:0000313" key="19">
    <source>
        <dbReference type="RefSeq" id="XP_014676919.1"/>
    </source>
</evidence>
<dbReference type="Proteomes" id="UP000695022">
    <property type="component" value="Unplaced"/>
</dbReference>
<evidence type="ECO:0000256" key="12">
    <source>
        <dbReference type="ARBA" id="ARBA00023235"/>
    </source>
</evidence>
<evidence type="ECO:0000256" key="8">
    <source>
        <dbReference type="ARBA" id="ARBA00023098"/>
    </source>
</evidence>
<keyword evidence="6 13" id="KW-1133">Transmembrane helix</keyword>
<keyword evidence="8" id="KW-0443">Lipid metabolism</keyword>
<evidence type="ECO:0000313" key="18">
    <source>
        <dbReference type="RefSeq" id="XP_014676918.1"/>
    </source>
</evidence>
<evidence type="ECO:0000256" key="3">
    <source>
        <dbReference type="ARBA" id="ARBA00022516"/>
    </source>
</evidence>
<keyword evidence="16" id="KW-1185">Reference proteome</keyword>
<evidence type="ECO:0000313" key="21">
    <source>
        <dbReference type="RefSeq" id="XP_014676921.1"/>
    </source>
</evidence>
<keyword evidence="4 13" id="KW-0812">Transmembrane</keyword>
<keyword evidence="9 13" id="KW-0472">Membrane</keyword>
<keyword evidence="5" id="KW-0752">Steroid biosynthesis</keyword>
<reference evidence="17 18" key="1">
    <citation type="submission" date="2025-05" db="UniProtKB">
        <authorList>
            <consortium name="RefSeq"/>
        </authorList>
    </citation>
    <scope>IDENTIFICATION</scope>
</reference>
<dbReference type="PROSITE" id="PS51751">
    <property type="entry name" value="EXPERA"/>
    <property type="match status" value="1"/>
</dbReference>
<keyword evidence="7" id="KW-0756">Sterol biosynthesis</keyword>
<evidence type="ECO:0000256" key="13">
    <source>
        <dbReference type="PROSITE-ProRule" id="PRU01087"/>
    </source>
</evidence>
<keyword evidence="12" id="KW-0413">Isomerase</keyword>
<feature type="transmembrane region" description="Helical" evidence="14">
    <location>
        <begin position="61"/>
        <end position="87"/>
    </location>
</feature>
<keyword evidence="10" id="KW-1207">Sterol metabolism</keyword>
<evidence type="ECO:0000313" key="22">
    <source>
        <dbReference type="RefSeq" id="XP_014676922.1"/>
    </source>
</evidence>
<dbReference type="RefSeq" id="XP_014676917.1">
    <property type="nucleotide sequence ID" value="XM_014821431.1"/>
</dbReference>
<evidence type="ECO:0000256" key="5">
    <source>
        <dbReference type="ARBA" id="ARBA00022955"/>
    </source>
</evidence>
<evidence type="ECO:0000256" key="10">
    <source>
        <dbReference type="ARBA" id="ARBA00023166"/>
    </source>
</evidence>
<feature type="transmembrane region" description="Helical" evidence="14">
    <location>
        <begin position="30"/>
        <end position="49"/>
    </location>
</feature>
<evidence type="ECO:0000313" key="20">
    <source>
        <dbReference type="RefSeq" id="XP_014676920.1"/>
    </source>
</evidence>
<evidence type="ECO:0000256" key="7">
    <source>
        <dbReference type="ARBA" id="ARBA00023011"/>
    </source>
</evidence>
<evidence type="ECO:0000313" key="16">
    <source>
        <dbReference type="Proteomes" id="UP000695022"/>
    </source>
</evidence>
<evidence type="ECO:0000259" key="15">
    <source>
        <dbReference type="PROSITE" id="PS51751"/>
    </source>
</evidence>
<dbReference type="RefSeq" id="XP_014676919.1">
    <property type="nucleotide sequence ID" value="XM_014821433.1"/>
</dbReference>
<feature type="transmembrane region" description="Helical" evidence="14">
    <location>
        <begin position="183"/>
        <end position="203"/>
    </location>
</feature>
<dbReference type="RefSeq" id="XP_014676922.1">
    <property type="nucleotide sequence ID" value="XM_014821436.1"/>
</dbReference>
<feature type="domain" description="EXPERA" evidence="15">
    <location>
        <begin position="57"/>
        <end position="202"/>
    </location>
</feature>
<evidence type="ECO:0000313" key="23">
    <source>
        <dbReference type="RefSeq" id="XP_014676923.1"/>
    </source>
</evidence>
<feature type="transmembrane region" description="Helical" evidence="14">
    <location>
        <begin position="145"/>
        <end position="163"/>
    </location>
</feature>
<sequence>MVSQELHHPYFPRSLKLPNYVPNTLTAPEILTIFGGAVALVGTLAFFAASRGRHSVTCRLAITWFVICGCIHLVLEGYFAIFYNVIIADNHFLSQVWKEYGKADSRYLIADTFTVTMESLTAFIEGPACVWVAVAHARRGRERHALQLLVSAWQLYGTVLYFATEAFDGWPHAHAGGRESVYFWTYLVAINAVWLLVPSLLIAQAWRRLCDAQCDHDARSDGWKKQ</sequence>
<comment type="similarity">
    <text evidence="2">Belongs to the EBP family.</text>
</comment>
<evidence type="ECO:0000256" key="4">
    <source>
        <dbReference type="ARBA" id="ARBA00022692"/>
    </source>
</evidence>
<dbReference type="InterPro" id="IPR033118">
    <property type="entry name" value="EXPERA"/>
</dbReference>